<dbReference type="PATRIC" id="fig|1423783.4.peg.617"/>
<evidence type="ECO:0000256" key="1">
    <source>
        <dbReference type="ARBA" id="ARBA00023015"/>
    </source>
</evidence>
<dbReference type="AlphaFoldDB" id="A0A0R1U9Z0"/>
<evidence type="ECO:0000259" key="4">
    <source>
        <dbReference type="PROSITE" id="PS50995"/>
    </source>
</evidence>
<proteinExistence type="predicted"/>
<dbReference type="GO" id="GO:0003677">
    <property type="term" value="F:DNA binding"/>
    <property type="evidence" value="ECO:0007669"/>
    <property type="project" value="UniProtKB-KW"/>
</dbReference>
<dbReference type="PANTHER" id="PTHR42756:SF1">
    <property type="entry name" value="TRANSCRIPTIONAL REPRESSOR OF EMRAB OPERON"/>
    <property type="match status" value="1"/>
</dbReference>
<keyword evidence="1" id="KW-0805">Transcription regulation</keyword>
<dbReference type="InterPro" id="IPR000835">
    <property type="entry name" value="HTH_MarR-typ"/>
</dbReference>
<dbReference type="OrthoDB" id="2288855at2"/>
<evidence type="ECO:0000313" key="5">
    <source>
        <dbReference type="EMBL" id="KRL86635.1"/>
    </source>
</evidence>
<protein>
    <recommendedName>
        <fullName evidence="4">HTH marR-type domain-containing protein</fullName>
    </recommendedName>
</protein>
<dbReference type="SUPFAM" id="SSF46785">
    <property type="entry name" value="Winged helix' DNA-binding domain"/>
    <property type="match status" value="1"/>
</dbReference>
<comment type="caution">
    <text evidence="5">The sequence shown here is derived from an EMBL/GenBank/DDBJ whole genome shotgun (WGS) entry which is preliminary data.</text>
</comment>
<feature type="domain" description="HTH marR-type" evidence="4">
    <location>
        <begin position="7"/>
        <end position="139"/>
    </location>
</feature>
<sequence>MPENTFPGDFAQSFSIIHRAFQRDVLPQYKEMGLNATSAYILLLLHQQGDSSQNELARTLVINKGQIAHEVRRLHTDGYVSQTQSTDNRTTNIIHITDDGQAIIPQIISIRNRWWQERLDNNQIDPNNSFKDTLNVLMTELKKQHQQS</sequence>
<evidence type="ECO:0000313" key="6">
    <source>
        <dbReference type="Proteomes" id="UP000051922"/>
    </source>
</evidence>
<dbReference type="InterPro" id="IPR036388">
    <property type="entry name" value="WH-like_DNA-bd_sf"/>
</dbReference>
<evidence type="ECO:0000256" key="2">
    <source>
        <dbReference type="ARBA" id="ARBA00023125"/>
    </source>
</evidence>
<reference evidence="5 6" key="1">
    <citation type="journal article" date="2015" name="Genome Announc.">
        <title>Expanding the biotechnology potential of lactobacilli through comparative genomics of 213 strains and associated genera.</title>
        <authorList>
            <person name="Sun Z."/>
            <person name="Harris H.M."/>
            <person name="McCann A."/>
            <person name="Guo C."/>
            <person name="Argimon S."/>
            <person name="Zhang W."/>
            <person name="Yang X."/>
            <person name="Jeffery I.B."/>
            <person name="Cooney J.C."/>
            <person name="Kagawa T.F."/>
            <person name="Liu W."/>
            <person name="Song Y."/>
            <person name="Salvetti E."/>
            <person name="Wrobel A."/>
            <person name="Rasinkangas P."/>
            <person name="Parkhill J."/>
            <person name="Rea M.C."/>
            <person name="O'Sullivan O."/>
            <person name="Ritari J."/>
            <person name="Douillard F.P."/>
            <person name="Paul Ross R."/>
            <person name="Yang R."/>
            <person name="Briner A.E."/>
            <person name="Felis G.E."/>
            <person name="de Vos W.M."/>
            <person name="Barrangou R."/>
            <person name="Klaenhammer T.R."/>
            <person name="Caufield P.W."/>
            <person name="Cui Y."/>
            <person name="Zhang H."/>
            <person name="O'Toole P.W."/>
        </authorList>
    </citation>
    <scope>NUCLEOTIDE SEQUENCE [LARGE SCALE GENOMIC DNA]</scope>
    <source>
        <strain evidence="5 6">DSM 15945</strain>
    </source>
</reference>
<dbReference type="Pfam" id="PF01047">
    <property type="entry name" value="MarR"/>
    <property type="match status" value="1"/>
</dbReference>
<dbReference type="PROSITE" id="PS50995">
    <property type="entry name" value="HTH_MARR_2"/>
    <property type="match status" value="1"/>
</dbReference>
<dbReference type="SMART" id="SM00347">
    <property type="entry name" value="HTH_MARR"/>
    <property type="match status" value="1"/>
</dbReference>
<keyword evidence="2" id="KW-0238">DNA-binding</keyword>
<dbReference type="EMBL" id="AZFJ01000040">
    <property type="protein sequence ID" value="KRL86635.1"/>
    <property type="molecule type" value="Genomic_DNA"/>
</dbReference>
<evidence type="ECO:0000256" key="3">
    <source>
        <dbReference type="ARBA" id="ARBA00023163"/>
    </source>
</evidence>
<dbReference type="InterPro" id="IPR036390">
    <property type="entry name" value="WH_DNA-bd_sf"/>
</dbReference>
<dbReference type="Proteomes" id="UP000051922">
    <property type="component" value="Unassembled WGS sequence"/>
</dbReference>
<dbReference type="STRING" id="1423783.FC50_GL000597"/>
<dbReference type="PANTHER" id="PTHR42756">
    <property type="entry name" value="TRANSCRIPTIONAL REGULATOR, MARR"/>
    <property type="match status" value="1"/>
</dbReference>
<dbReference type="Gene3D" id="1.10.10.10">
    <property type="entry name" value="Winged helix-like DNA-binding domain superfamily/Winged helix DNA-binding domain"/>
    <property type="match status" value="1"/>
</dbReference>
<organism evidence="5 6">
    <name type="scientific">Lacticaseibacillus pantheris DSM 15945 = JCM 12539 = NBRC 106106</name>
    <dbReference type="NCBI Taxonomy" id="1423783"/>
    <lineage>
        <taxon>Bacteria</taxon>
        <taxon>Bacillati</taxon>
        <taxon>Bacillota</taxon>
        <taxon>Bacilli</taxon>
        <taxon>Lactobacillales</taxon>
        <taxon>Lactobacillaceae</taxon>
        <taxon>Lacticaseibacillus</taxon>
    </lineage>
</organism>
<name>A0A0R1U9Z0_9LACO</name>
<keyword evidence="6" id="KW-1185">Reference proteome</keyword>
<keyword evidence="3" id="KW-0804">Transcription</keyword>
<dbReference type="GO" id="GO:0003700">
    <property type="term" value="F:DNA-binding transcription factor activity"/>
    <property type="evidence" value="ECO:0007669"/>
    <property type="project" value="InterPro"/>
</dbReference>
<accession>A0A0R1U9Z0</accession>
<dbReference type="RefSeq" id="WP_056956478.1">
    <property type="nucleotide sequence ID" value="NZ_AZFJ01000040.1"/>
</dbReference>
<gene>
    <name evidence="5" type="ORF">FC50_GL000597</name>
</gene>